<dbReference type="InterPro" id="IPR025345">
    <property type="entry name" value="DUF4249"/>
</dbReference>
<evidence type="ECO:0000313" key="3">
    <source>
        <dbReference type="Proteomes" id="UP000514509"/>
    </source>
</evidence>
<dbReference type="PROSITE" id="PS51257">
    <property type="entry name" value="PROKAR_LIPOPROTEIN"/>
    <property type="match status" value="1"/>
</dbReference>
<dbReference type="Proteomes" id="UP000514509">
    <property type="component" value="Chromosome"/>
</dbReference>
<dbReference type="Pfam" id="PF14054">
    <property type="entry name" value="DUF4249"/>
    <property type="match status" value="1"/>
</dbReference>
<keyword evidence="3" id="KW-1185">Reference proteome</keyword>
<sequence>MKHCLFILWLFSFLGLLTSCEETINLDIAAGEEKLVVQGHIEQDNPPFVLLTRSVPVLSGTPSNIFTNSFVHGATVIVSTKDQSTILTEQNLEDLSPEQKQMVSELFGINLPFSSATDFYVYTTTELKGKLGQQYQLQITANGQVLTASTSIPNLTPIDSLWFVPHPNPKNDSLVTLWYRYQDPDTLGNNVRFFTSRNKEPFYPGYQASVLTDEFVNGRIIDFPLERGYPKSAKLDLESYSYFKRGDTVRLRWAAIDYHHYQFWFTMEADRASNGNPFGFPTSVRSNIKGGLGIWGGYGVSRHTVISR</sequence>
<gene>
    <name evidence="2" type="ORF">HUW48_12040</name>
</gene>
<feature type="signal peptide" evidence="1">
    <location>
        <begin position="1"/>
        <end position="18"/>
    </location>
</feature>
<organism evidence="2 3">
    <name type="scientific">Adhaeribacter radiodurans</name>
    <dbReference type="NCBI Taxonomy" id="2745197"/>
    <lineage>
        <taxon>Bacteria</taxon>
        <taxon>Pseudomonadati</taxon>
        <taxon>Bacteroidota</taxon>
        <taxon>Cytophagia</taxon>
        <taxon>Cytophagales</taxon>
        <taxon>Hymenobacteraceae</taxon>
        <taxon>Adhaeribacter</taxon>
    </lineage>
</organism>
<protein>
    <submittedName>
        <fullName evidence="2">DUF4249 domain-containing protein</fullName>
    </submittedName>
</protein>
<evidence type="ECO:0000256" key="1">
    <source>
        <dbReference type="SAM" id="SignalP"/>
    </source>
</evidence>
<reference evidence="2 3" key="1">
    <citation type="submission" date="2020-08" db="EMBL/GenBank/DDBJ databases">
        <title>Adhaeribacter dokdonensis sp. nov., isolated from the rhizosphere of Elymus tsukushiensis, a plant native to the Dokdo Islands, Republic of Korea.</title>
        <authorList>
            <person name="Ghim S.Y."/>
        </authorList>
    </citation>
    <scope>NUCLEOTIDE SEQUENCE [LARGE SCALE GENOMIC DNA]</scope>
    <source>
        <strain evidence="2 3">KUDC8001</strain>
    </source>
</reference>
<keyword evidence="1" id="KW-0732">Signal</keyword>
<name>A0A7L7L7B0_9BACT</name>
<proteinExistence type="predicted"/>
<dbReference type="KEGG" id="add:HUW48_12040"/>
<evidence type="ECO:0000313" key="2">
    <source>
        <dbReference type="EMBL" id="QMU28721.1"/>
    </source>
</evidence>
<dbReference type="AlphaFoldDB" id="A0A7L7L7B0"/>
<feature type="chain" id="PRO_5029679028" evidence="1">
    <location>
        <begin position="19"/>
        <end position="308"/>
    </location>
</feature>
<accession>A0A7L7L7B0</accession>
<dbReference type="RefSeq" id="WP_182415905.1">
    <property type="nucleotide sequence ID" value="NZ_CP055153.1"/>
</dbReference>
<dbReference type="EMBL" id="CP055153">
    <property type="protein sequence ID" value="QMU28721.1"/>
    <property type="molecule type" value="Genomic_DNA"/>
</dbReference>